<evidence type="ECO:0000256" key="1">
    <source>
        <dbReference type="ARBA" id="ARBA00001917"/>
    </source>
</evidence>
<evidence type="ECO:0000313" key="7">
    <source>
        <dbReference type="EMBL" id="MBA2862772.1"/>
    </source>
</evidence>
<dbReference type="Proteomes" id="UP000533207">
    <property type="component" value="Unassembled WGS sequence"/>
</dbReference>
<dbReference type="AlphaFoldDB" id="A0A7J9PHQ4"/>
<comment type="cofactor">
    <cofactor evidence="1">
        <name>FMN</name>
        <dbReference type="ChEBI" id="CHEBI:58210"/>
    </cofactor>
</comment>
<dbReference type="SUPFAM" id="SSF52218">
    <property type="entry name" value="Flavoproteins"/>
    <property type="match status" value="1"/>
</dbReference>
<dbReference type="InterPro" id="IPR029039">
    <property type="entry name" value="Flavoprotein-like_sf"/>
</dbReference>
<dbReference type="GO" id="GO:0016491">
    <property type="term" value="F:oxidoreductase activity"/>
    <property type="evidence" value="ECO:0007669"/>
    <property type="project" value="InterPro"/>
</dbReference>
<evidence type="ECO:0000259" key="6">
    <source>
        <dbReference type="Pfam" id="PF03358"/>
    </source>
</evidence>
<dbReference type="Gene3D" id="3.40.50.360">
    <property type="match status" value="1"/>
</dbReference>
<feature type="domain" description="NADPH-dependent FMN reductase-like" evidence="6">
    <location>
        <begin position="1"/>
        <end position="159"/>
    </location>
</feature>
<comment type="caution">
    <text evidence="7">The sequence shown here is derived from an EMBL/GenBank/DDBJ whole genome shotgun (WGS) entry which is preliminary data.</text>
</comment>
<accession>A0A7J9PHQ4</accession>
<comment type="cofactor">
    <cofactor evidence="2">
        <name>[4Fe-4S] cluster</name>
        <dbReference type="ChEBI" id="CHEBI:49883"/>
    </cofactor>
</comment>
<protein>
    <submittedName>
        <fullName evidence="7">Multimeric flavodoxin WrbA</fullName>
    </submittedName>
</protein>
<sequence length="191" mass="21094">MKVVAFNGSPRRDGNTSILIDRVLKELKNEGISTEHMHIAGGKLRGCTACYKCFEKLNNKCIIECDIINNCIEKMVEADGIILGSPTYFTDVTAEMKALIDRVGFVAKANDDILKRKVGAAVVSVRRAGGTHVFDTLNHFFSINQMVTVGSDYWNLGMGLDIGDVQKDAEGLHTMELLGQNMAWLLKKINE</sequence>
<keyword evidence="4" id="KW-0288">FMN</keyword>
<evidence type="ECO:0000256" key="2">
    <source>
        <dbReference type="ARBA" id="ARBA00001966"/>
    </source>
</evidence>
<evidence type="ECO:0000256" key="5">
    <source>
        <dbReference type="ARBA" id="ARBA00038292"/>
    </source>
</evidence>
<reference evidence="7 8" key="1">
    <citation type="submission" date="2020-07" db="EMBL/GenBank/DDBJ databases">
        <title>Genomic Encyclopedia of Type Strains, Phase IV (KMG-V): Genome sequencing to study the core and pangenomes of soil and plant-associated prokaryotes.</title>
        <authorList>
            <person name="Whitman W."/>
        </authorList>
    </citation>
    <scope>NUCLEOTIDE SEQUENCE [LARGE SCALE GENOMIC DNA]</scope>
    <source>
        <strain evidence="7 8">C8</strain>
    </source>
</reference>
<proteinExistence type="inferred from homology"/>
<organism evidence="7 8">
    <name type="scientific">Methanococcus maripaludis</name>
    <name type="common">Methanococcus deltae</name>
    <dbReference type="NCBI Taxonomy" id="39152"/>
    <lineage>
        <taxon>Archaea</taxon>
        <taxon>Methanobacteriati</taxon>
        <taxon>Methanobacteriota</taxon>
        <taxon>Methanomada group</taxon>
        <taxon>Methanococci</taxon>
        <taxon>Methanococcales</taxon>
        <taxon>Methanococcaceae</taxon>
        <taxon>Methanococcus</taxon>
    </lineage>
</organism>
<evidence type="ECO:0000313" key="8">
    <source>
        <dbReference type="Proteomes" id="UP000533207"/>
    </source>
</evidence>
<dbReference type="InterPro" id="IPR005025">
    <property type="entry name" value="FMN_Rdtase-like_dom"/>
</dbReference>
<evidence type="ECO:0000256" key="4">
    <source>
        <dbReference type="ARBA" id="ARBA00022643"/>
    </source>
</evidence>
<name>A0A7J9PHQ4_METMI</name>
<evidence type="ECO:0000256" key="3">
    <source>
        <dbReference type="ARBA" id="ARBA00022630"/>
    </source>
</evidence>
<dbReference type="EMBL" id="JACDUL010000004">
    <property type="protein sequence ID" value="MBA2862772.1"/>
    <property type="molecule type" value="Genomic_DNA"/>
</dbReference>
<gene>
    <name evidence="7" type="ORF">HNP90_001669</name>
</gene>
<dbReference type="PANTHER" id="PTHR43278">
    <property type="entry name" value="NAD(P)H-DEPENDENT FMN-CONTAINING OXIDOREDUCTASE YWQN-RELATED"/>
    <property type="match status" value="1"/>
</dbReference>
<dbReference type="PANTHER" id="PTHR43278:SF4">
    <property type="entry name" value="NAD(P)H-DEPENDENT FMN-CONTAINING OXIDOREDUCTASE YWQN-RELATED"/>
    <property type="match status" value="1"/>
</dbReference>
<dbReference type="InterPro" id="IPR051796">
    <property type="entry name" value="ISF_SsuE-like"/>
</dbReference>
<keyword evidence="3" id="KW-0285">Flavoprotein</keyword>
<dbReference type="RefSeq" id="WP_012068155.1">
    <property type="nucleotide sequence ID" value="NZ_JACDUL010000004.1"/>
</dbReference>
<comment type="similarity">
    <text evidence="5">Belongs to the SsuE family. Isf subfamily.</text>
</comment>
<dbReference type="Pfam" id="PF03358">
    <property type="entry name" value="FMN_red"/>
    <property type="match status" value="1"/>
</dbReference>